<dbReference type="InterPro" id="IPR002347">
    <property type="entry name" value="SDR_fam"/>
</dbReference>
<reference evidence="1" key="3">
    <citation type="submission" date="2015-02" db="UniProtKB">
        <authorList>
            <consortium name="EnsemblProtists"/>
        </authorList>
    </citation>
    <scope>IDENTIFICATION</scope>
    <source>
        <strain evidence="1">DAOM BR144</strain>
    </source>
</reference>
<evidence type="ECO:0000313" key="2">
    <source>
        <dbReference type="Proteomes" id="UP000019132"/>
    </source>
</evidence>
<dbReference type="PANTHER" id="PTHR43544">
    <property type="entry name" value="SHORT-CHAIN DEHYDROGENASE/REDUCTASE"/>
    <property type="match status" value="1"/>
</dbReference>
<reference evidence="2" key="1">
    <citation type="journal article" date="2010" name="Genome Biol.">
        <title>Genome sequence of the necrotrophic plant pathogen Pythium ultimum reveals original pathogenicity mechanisms and effector repertoire.</title>
        <authorList>
            <person name="Levesque C.A."/>
            <person name="Brouwer H."/>
            <person name="Cano L."/>
            <person name="Hamilton J.P."/>
            <person name="Holt C."/>
            <person name="Huitema E."/>
            <person name="Raffaele S."/>
            <person name="Robideau G.P."/>
            <person name="Thines M."/>
            <person name="Win J."/>
            <person name="Zerillo M.M."/>
            <person name="Beakes G.W."/>
            <person name="Boore J.L."/>
            <person name="Busam D."/>
            <person name="Dumas B."/>
            <person name="Ferriera S."/>
            <person name="Fuerstenberg S.I."/>
            <person name="Gachon C.M."/>
            <person name="Gaulin E."/>
            <person name="Govers F."/>
            <person name="Grenville-Briggs L."/>
            <person name="Horner N."/>
            <person name="Hostetler J."/>
            <person name="Jiang R.H."/>
            <person name="Johnson J."/>
            <person name="Krajaejun T."/>
            <person name="Lin H."/>
            <person name="Meijer H.J."/>
            <person name="Moore B."/>
            <person name="Morris P."/>
            <person name="Phuntmart V."/>
            <person name="Puiu D."/>
            <person name="Shetty J."/>
            <person name="Stajich J.E."/>
            <person name="Tripathy S."/>
            <person name="Wawra S."/>
            <person name="van West P."/>
            <person name="Whitty B.R."/>
            <person name="Coutinho P.M."/>
            <person name="Henrissat B."/>
            <person name="Martin F."/>
            <person name="Thomas P.D."/>
            <person name="Tyler B.M."/>
            <person name="De Vries R.P."/>
            <person name="Kamoun S."/>
            <person name="Yandell M."/>
            <person name="Tisserat N."/>
            <person name="Buell C.R."/>
        </authorList>
    </citation>
    <scope>NUCLEOTIDE SEQUENCE</scope>
    <source>
        <strain evidence="2">DAOM:BR144</strain>
    </source>
</reference>
<dbReference type="Gene3D" id="3.40.50.720">
    <property type="entry name" value="NAD(P)-binding Rossmann-like Domain"/>
    <property type="match status" value="2"/>
</dbReference>
<dbReference type="Proteomes" id="UP000019132">
    <property type="component" value="Unassembled WGS sequence"/>
</dbReference>
<evidence type="ECO:0008006" key="3">
    <source>
        <dbReference type="Google" id="ProtNLM"/>
    </source>
</evidence>
<proteinExistence type="predicted"/>
<name>K3WUJ8_GLOUD</name>
<dbReference type="PANTHER" id="PTHR43544:SF2">
    <property type="entry name" value="OXIDOREDUCTASE"/>
    <property type="match status" value="1"/>
</dbReference>
<keyword evidence="2" id="KW-1185">Reference proteome</keyword>
<dbReference type="GO" id="GO:0005737">
    <property type="term" value="C:cytoplasm"/>
    <property type="evidence" value="ECO:0007669"/>
    <property type="project" value="TreeGrafter"/>
</dbReference>
<dbReference type="InParanoid" id="K3WUJ8"/>
<sequence length="604" mass="67688">MAETPMDVESSEGHVAVVPSVSDTAGDAAVDIQVDAAPTAADGTTNGDVQEEMPFTDEELAVFFKVLDTLASKTALLDQSNMRTLRKHLAPVADYMEGRKFGGKGRKKYLEDKQLREEKRARHNQKKMHDKRHINSSLLRRERIKKLESLLEQGKDAGLPMIADGVAGEDVVHHTSALQSLCNDEAAQAKEEQDAETKREASALLGFRSCYTCKARFEKIHHFYDQLCPRCAELNFSKRFQTSDLRGKVALITGARVKIGFQSAVKLLLAGAAVIATTRFPTDAAERFAQHPEYETFKDRLQIFGIDFRDLVHLEQFMDFVLTRYSRLDIIIHNACQTIRRPPKYYEHLVQKEMLSLEQSPKNVQLLMHHQQEFQSHVKSVAIESGAATDATATSTAAASFAMSSALKSQVPLIASDEQDASAFPEGLVDVNGQQLDLRSKNTWLLKIGEVATPEVAEVFAINTLAPFIMNNRLVPLLERNAGPNDRKFIVNVSAMEGKFYRYKTPNHPHTNMAKAALNMMTRTCAEDLSKRRIYMNSVDTGWINDENPLEKAHAHAMNSNFQTPIDEIDAAARILDPVFVGYNALDQKAMFGKFLKDFHETEW</sequence>
<dbReference type="InterPro" id="IPR036291">
    <property type="entry name" value="NAD(P)-bd_dom_sf"/>
</dbReference>
<organism evidence="1 2">
    <name type="scientific">Globisporangium ultimum (strain ATCC 200006 / CBS 805.95 / DAOM BR144)</name>
    <name type="common">Pythium ultimum</name>
    <dbReference type="NCBI Taxonomy" id="431595"/>
    <lineage>
        <taxon>Eukaryota</taxon>
        <taxon>Sar</taxon>
        <taxon>Stramenopiles</taxon>
        <taxon>Oomycota</taxon>
        <taxon>Peronosporomycetes</taxon>
        <taxon>Pythiales</taxon>
        <taxon>Pythiaceae</taxon>
        <taxon>Globisporangium</taxon>
    </lineage>
</organism>
<dbReference type="VEuPathDB" id="FungiDB:PYU1_G008628"/>
<dbReference type="OMA" id="CFLKDYA"/>
<evidence type="ECO:0000313" key="1">
    <source>
        <dbReference type="EnsemblProtists" id="PYU1_T008645"/>
    </source>
</evidence>
<dbReference type="SUPFAM" id="SSF51735">
    <property type="entry name" value="NAD(P)-binding Rossmann-fold domains"/>
    <property type="match status" value="1"/>
</dbReference>
<dbReference type="HOGENOM" id="CLU_008901_2_0_1"/>
<dbReference type="eggNOG" id="ENOG502QU6Z">
    <property type="taxonomic scope" value="Eukaryota"/>
</dbReference>
<dbReference type="AlphaFoldDB" id="K3WUJ8"/>
<dbReference type="Pfam" id="PF00106">
    <property type="entry name" value="adh_short"/>
    <property type="match status" value="1"/>
</dbReference>
<protein>
    <recommendedName>
        <fullName evidence="3">Oxidoreductase</fullName>
    </recommendedName>
</protein>
<accession>K3WUJ8</accession>
<dbReference type="InterPro" id="IPR051468">
    <property type="entry name" value="Fungal_SecMetab_SDRs"/>
</dbReference>
<dbReference type="CDD" id="cd05233">
    <property type="entry name" value="SDR_c"/>
    <property type="match status" value="1"/>
</dbReference>
<dbReference type="Pfam" id="PF13561">
    <property type="entry name" value="adh_short_C2"/>
    <property type="match status" value="1"/>
</dbReference>
<dbReference type="EnsemblProtists" id="PYU1_T008645">
    <property type="protein sequence ID" value="PYU1_T008645"/>
    <property type="gene ID" value="PYU1_G008628"/>
</dbReference>
<dbReference type="EMBL" id="GL376558">
    <property type="status" value="NOT_ANNOTATED_CDS"/>
    <property type="molecule type" value="Genomic_DNA"/>
</dbReference>
<dbReference type="GO" id="GO:0016491">
    <property type="term" value="F:oxidoreductase activity"/>
    <property type="evidence" value="ECO:0007669"/>
    <property type="project" value="TreeGrafter"/>
</dbReference>
<reference evidence="2" key="2">
    <citation type="submission" date="2010-04" db="EMBL/GenBank/DDBJ databases">
        <authorList>
            <person name="Buell R."/>
            <person name="Hamilton J."/>
            <person name="Hostetler J."/>
        </authorList>
    </citation>
    <scope>NUCLEOTIDE SEQUENCE [LARGE SCALE GENOMIC DNA]</scope>
    <source>
        <strain evidence="2">DAOM:BR144</strain>
    </source>
</reference>